<dbReference type="EMBL" id="OCST01000004">
    <property type="protein sequence ID" value="SOE69765.1"/>
    <property type="molecule type" value="Genomic_DNA"/>
</dbReference>
<feature type="domain" description="Carbohydrate kinase PfkB" evidence="3">
    <location>
        <begin position="2"/>
        <end position="323"/>
    </location>
</feature>
<dbReference type="GO" id="GO:0005829">
    <property type="term" value="C:cytosol"/>
    <property type="evidence" value="ECO:0007669"/>
    <property type="project" value="TreeGrafter"/>
</dbReference>
<evidence type="ECO:0000256" key="2">
    <source>
        <dbReference type="ARBA" id="ARBA00022777"/>
    </source>
</evidence>
<sequence length="341" mass="35265">MGDIVVAGHICVDLTPTVDTNARIDPGTLIGVGPVNISLGGCVANTGIALAELGATVRLHATIGNDELGRIAERKIAEHSNLSADLSMSATLATSYSLVIEPPDTDRTFWHHTGANAEFTGAQLQLDSADLLHVGYPPLLPGLLSDGGAPLVTLFTRAHRNGTTTSLDLAVVDTASEAGSYDWELILGSVLPLTDIISPSVDDLTSAIGAVHSDDWTVEAMAEKLLAWGAAVVAISAGAEGVLLRTAGAKRLRDGGRMLAPLADRWANVTLRMLPRRVDKIHTTNGAGDASTAGLLFAMLGGADPRAALEWAAASSAAIVTGAQPNPQVLRTLAPHLVPLN</sequence>
<dbReference type="Pfam" id="PF00294">
    <property type="entry name" value="PfkB"/>
    <property type="match status" value="1"/>
</dbReference>
<dbReference type="PANTHER" id="PTHR10584">
    <property type="entry name" value="SUGAR KINASE"/>
    <property type="match status" value="1"/>
</dbReference>
<reference evidence="4 5" key="1">
    <citation type="submission" date="2017-09" db="EMBL/GenBank/DDBJ databases">
        <authorList>
            <person name="Ehlers B."/>
            <person name="Leendertz F.H."/>
        </authorList>
    </citation>
    <scope>NUCLEOTIDE SEQUENCE [LARGE SCALE GENOMIC DNA]</scope>
    <source>
        <strain evidence="4 5">CGMCC 1.05381</strain>
    </source>
</reference>
<gene>
    <name evidence="4" type="ORF">SAMN06296378_2053</name>
</gene>
<dbReference type="RefSeq" id="WP_097061137.1">
    <property type="nucleotide sequence ID" value="NZ_BMLC01000005.1"/>
</dbReference>
<proteinExistence type="predicted"/>
<protein>
    <submittedName>
        <fullName evidence="4">Sugar or nucleoside kinase, ribokinase family</fullName>
    </submittedName>
</protein>
<accession>A0A2C8ZV88</accession>
<dbReference type="Proteomes" id="UP000219440">
    <property type="component" value="Unassembled WGS sequence"/>
</dbReference>
<dbReference type="InterPro" id="IPR029056">
    <property type="entry name" value="Ribokinase-like"/>
</dbReference>
<dbReference type="SUPFAM" id="SSF53613">
    <property type="entry name" value="Ribokinase-like"/>
    <property type="match status" value="1"/>
</dbReference>
<evidence type="ECO:0000313" key="5">
    <source>
        <dbReference type="Proteomes" id="UP000219440"/>
    </source>
</evidence>
<organism evidence="4 5">
    <name type="scientific">Salinibacterium xinjiangense</name>
    <dbReference type="NCBI Taxonomy" id="386302"/>
    <lineage>
        <taxon>Bacteria</taxon>
        <taxon>Bacillati</taxon>
        <taxon>Actinomycetota</taxon>
        <taxon>Actinomycetes</taxon>
        <taxon>Micrococcales</taxon>
        <taxon>Microbacteriaceae</taxon>
        <taxon>Salinibacterium</taxon>
    </lineage>
</organism>
<dbReference type="PANTHER" id="PTHR10584:SF166">
    <property type="entry name" value="RIBOKINASE"/>
    <property type="match status" value="1"/>
</dbReference>
<dbReference type="InterPro" id="IPR011611">
    <property type="entry name" value="PfkB_dom"/>
</dbReference>
<dbReference type="GO" id="GO:0016301">
    <property type="term" value="F:kinase activity"/>
    <property type="evidence" value="ECO:0007669"/>
    <property type="project" value="UniProtKB-KW"/>
</dbReference>
<evidence type="ECO:0000259" key="3">
    <source>
        <dbReference type="Pfam" id="PF00294"/>
    </source>
</evidence>
<evidence type="ECO:0000313" key="4">
    <source>
        <dbReference type="EMBL" id="SOE69765.1"/>
    </source>
</evidence>
<dbReference type="AlphaFoldDB" id="A0A2C8ZV88"/>
<keyword evidence="5" id="KW-1185">Reference proteome</keyword>
<keyword evidence="1" id="KW-0808">Transferase</keyword>
<dbReference type="Gene3D" id="3.40.1190.20">
    <property type="match status" value="1"/>
</dbReference>
<name>A0A2C8ZV88_9MICO</name>
<evidence type="ECO:0000256" key="1">
    <source>
        <dbReference type="ARBA" id="ARBA00022679"/>
    </source>
</evidence>
<keyword evidence="2 4" id="KW-0418">Kinase</keyword>
<dbReference type="OrthoDB" id="9808275at2"/>